<name>A0A378NSE5_9FIRM</name>
<proteinExistence type="predicted"/>
<evidence type="ECO:0000313" key="2">
    <source>
        <dbReference type="Proteomes" id="UP000255234"/>
    </source>
</evidence>
<reference evidence="1 2" key="1">
    <citation type="submission" date="2018-06" db="EMBL/GenBank/DDBJ databases">
        <authorList>
            <consortium name="Pathogen Informatics"/>
            <person name="Doyle S."/>
        </authorList>
    </citation>
    <scope>NUCLEOTIDE SEQUENCE [LARGE SCALE GENOMIC DNA]</scope>
    <source>
        <strain evidence="1 2">NCTC10571</strain>
    </source>
</reference>
<protein>
    <submittedName>
        <fullName evidence="1">Uncharacterized protein</fullName>
    </submittedName>
</protein>
<accession>A0A378NSE5</accession>
<dbReference type="Proteomes" id="UP000255234">
    <property type="component" value="Unassembled WGS sequence"/>
</dbReference>
<dbReference type="AlphaFoldDB" id="A0A378NSE5"/>
<gene>
    <name evidence="1" type="ORF">NCTC10571_01447</name>
</gene>
<dbReference type="EMBL" id="UGPP01000001">
    <property type="protein sequence ID" value="STY71291.1"/>
    <property type="molecule type" value="Genomic_DNA"/>
</dbReference>
<evidence type="ECO:0000313" key="1">
    <source>
        <dbReference type="EMBL" id="STY71291.1"/>
    </source>
</evidence>
<sequence>MDKNINKQDQITEFELMLKSKEENNHIVTNNSQEFHQSTTLKSDKTATLSDFINMLCMLINKSESMKKLKAIFLPDEGARIRIDQKETIDNSYIFFDLISRTPLNELKPRHREDILEITDDINNKRAGYIFGQKYSTIIQFNILACDYKTANAVINNLEDLLFKYTGYFKKNGISEILFKNQYTDQNLAYYRQSLSVRSLVYEIITEKLFVQFKSEIQNIHTS</sequence>
<organism evidence="1 2">
    <name type="scientific">Megamonas hypermegale</name>
    <dbReference type="NCBI Taxonomy" id="158847"/>
    <lineage>
        <taxon>Bacteria</taxon>
        <taxon>Bacillati</taxon>
        <taxon>Bacillota</taxon>
        <taxon>Negativicutes</taxon>
        <taxon>Selenomonadales</taxon>
        <taxon>Selenomonadaceae</taxon>
        <taxon>Megamonas</taxon>
    </lineage>
</organism>
<dbReference type="RefSeq" id="WP_115151650.1">
    <property type="nucleotide sequence ID" value="NZ_UGPP01000001.1"/>
</dbReference>